<proteinExistence type="predicted"/>
<evidence type="ECO:0008006" key="2">
    <source>
        <dbReference type="Google" id="ProtNLM"/>
    </source>
</evidence>
<protein>
    <recommendedName>
        <fullName evidence="2">Transposase, MuDR, MULE transposase domain protein</fullName>
    </recommendedName>
</protein>
<dbReference type="EMBL" id="BKCJ010008691">
    <property type="protein sequence ID" value="GEU83479.1"/>
    <property type="molecule type" value="Genomic_DNA"/>
</dbReference>
<sequence length="524" mass="61344">MNVLFLHLIKRRDEKKRLDHLKQDLRILVIKRFRKRKKVKTSSDRFRKRKLTAAQKEADRSVDLPVLLEITVDPWVENYKIKFKAADNVPTQGDAYGYCGVWVCIFLHQLCQKLSVSTDHAPDHVELTYREHMVDYLWKYSSVISLYYKNGSETFEVKDDDDLGFFVNEVYSKNDVVHQLLIKIKSHMLEVKPMVSCNDFDLNVSLFPTNEDFNRLISILSGYRPEGLKKLELAGFEKWSKAYCPANRYNYMSSNNVESVNSLSRIVRKPLVTRLIEYFRDLIQRWMDDPNITMEEYIRLEEENGQKCRKVFNWETANYAIVYNDALTSKSDSSTELIEIPHRIDEFDLKTKTSWSECDEKEQNILYFNDLFPFNIIHPDDLKSEKDNDDDKIDIKQSLRGNAINADVAQNDLQRVLPPLIVKPQAERPKNTDRILSRGKGPSLTGCSRFGIRGHNRNACNQPLLSQKEQLTSEALWDEERLRNGRIYPDWIDVVQPEPHSSHRRRSTNYSCLSQIDTKVIHVP</sequence>
<comment type="caution">
    <text evidence="1">The sequence shown here is derived from an EMBL/GenBank/DDBJ whole genome shotgun (WGS) entry which is preliminary data.</text>
</comment>
<dbReference type="AlphaFoldDB" id="A0A6L2ND17"/>
<organism evidence="1">
    <name type="scientific">Tanacetum cinerariifolium</name>
    <name type="common">Dalmatian daisy</name>
    <name type="synonym">Chrysanthemum cinerariifolium</name>
    <dbReference type="NCBI Taxonomy" id="118510"/>
    <lineage>
        <taxon>Eukaryota</taxon>
        <taxon>Viridiplantae</taxon>
        <taxon>Streptophyta</taxon>
        <taxon>Embryophyta</taxon>
        <taxon>Tracheophyta</taxon>
        <taxon>Spermatophyta</taxon>
        <taxon>Magnoliopsida</taxon>
        <taxon>eudicotyledons</taxon>
        <taxon>Gunneridae</taxon>
        <taxon>Pentapetalae</taxon>
        <taxon>asterids</taxon>
        <taxon>campanulids</taxon>
        <taxon>Asterales</taxon>
        <taxon>Asteraceae</taxon>
        <taxon>Asteroideae</taxon>
        <taxon>Anthemideae</taxon>
        <taxon>Anthemidinae</taxon>
        <taxon>Tanacetum</taxon>
    </lineage>
</organism>
<name>A0A6L2ND17_TANCI</name>
<evidence type="ECO:0000313" key="1">
    <source>
        <dbReference type="EMBL" id="GEU83479.1"/>
    </source>
</evidence>
<reference evidence="1" key="1">
    <citation type="journal article" date="2019" name="Sci. Rep.">
        <title>Draft genome of Tanacetum cinerariifolium, the natural source of mosquito coil.</title>
        <authorList>
            <person name="Yamashiro T."/>
            <person name="Shiraishi A."/>
            <person name="Satake H."/>
            <person name="Nakayama K."/>
        </authorList>
    </citation>
    <scope>NUCLEOTIDE SEQUENCE</scope>
</reference>
<gene>
    <name evidence="1" type="ORF">Tci_055457</name>
</gene>
<accession>A0A6L2ND17</accession>